<comment type="function">
    <text evidence="7">Directs the termination of nascent peptide synthesis (translation) in response to the termination codons UAA, UAG and UGA. Modulates plant growth and development.</text>
</comment>
<dbReference type="AlphaFoldDB" id="A0A1R3GQN6"/>
<dbReference type="SMART" id="SM01194">
    <property type="entry name" value="eRF1_1"/>
    <property type="match status" value="1"/>
</dbReference>
<organism evidence="9 10">
    <name type="scientific">Corchorus capsularis</name>
    <name type="common">Jute</name>
    <dbReference type="NCBI Taxonomy" id="210143"/>
    <lineage>
        <taxon>Eukaryota</taxon>
        <taxon>Viridiplantae</taxon>
        <taxon>Streptophyta</taxon>
        <taxon>Embryophyta</taxon>
        <taxon>Tracheophyta</taxon>
        <taxon>Spermatophyta</taxon>
        <taxon>Magnoliopsida</taxon>
        <taxon>eudicotyledons</taxon>
        <taxon>Gunneridae</taxon>
        <taxon>Pentapetalae</taxon>
        <taxon>rosids</taxon>
        <taxon>malvids</taxon>
        <taxon>Malvales</taxon>
        <taxon>Malvaceae</taxon>
        <taxon>Grewioideae</taxon>
        <taxon>Apeibeae</taxon>
        <taxon>Corchorus</taxon>
    </lineage>
</organism>
<keyword evidence="4" id="KW-0963">Cytoplasm</keyword>
<comment type="subunit">
    <text evidence="3">Heterodimer of two subunits, one of which binds GTP.</text>
</comment>
<dbReference type="GO" id="GO:0005737">
    <property type="term" value="C:cytoplasm"/>
    <property type="evidence" value="ECO:0007669"/>
    <property type="project" value="UniProtKB-SubCell"/>
</dbReference>
<dbReference type="Pfam" id="PF03464">
    <property type="entry name" value="eRF1_2"/>
    <property type="match status" value="1"/>
</dbReference>
<evidence type="ECO:0000256" key="4">
    <source>
        <dbReference type="ARBA" id="ARBA00022490"/>
    </source>
</evidence>
<dbReference type="Gramene" id="OMO60424">
    <property type="protein sequence ID" value="OMO60424"/>
    <property type="gene ID" value="CCACVL1_24158"/>
</dbReference>
<dbReference type="EMBL" id="AWWV01013700">
    <property type="protein sequence ID" value="OMO60424.1"/>
    <property type="molecule type" value="Genomic_DNA"/>
</dbReference>
<evidence type="ECO:0000256" key="7">
    <source>
        <dbReference type="ARBA" id="ARBA00045523"/>
    </source>
</evidence>
<accession>A0A1R3GQN6</accession>
<evidence type="ECO:0000256" key="3">
    <source>
        <dbReference type="ARBA" id="ARBA00011520"/>
    </source>
</evidence>
<dbReference type="OrthoDB" id="10378575at2759"/>
<keyword evidence="5" id="KW-0341">Growth regulation</keyword>
<dbReference type="SUPFAM" id="SSF55315">
    <property type="entry name" value="L30e-like"/>
    <property type="match status" value="1"/>
</dbReference>
<dbReference type="Proteomes" id="UP000188268">
    <property type="component" value="Unassembled WGS sequence"/>
</dbReference>
<evidence type="ECO:0000256" key="2">
    <source>
        <dbReference type="ARBA" id="ARBA00005326"/>
    </source>
</evidence>
<comment type="similarity">
    <text evidence="2">Belongs to the eukaryotic release factor 1 family.</text>
</comment>
<dbReference type="OMA" id="ILIMWEN"/>
<feature type="domain" description="eRF1/Pelota-like N-terminal" evidence="8">
    <location>
        <begin position="6"/>
        <end position="144"/>
    </location>
</feature>
<dbReference type="InterPro" id="IPR005141">
    <property type="entry name" value="eRF1_2"/>
</dbReference>
<dbReference type="InterPro" id="IPR004403">
    <property type="entry name" value="Peptide_chain-rel_eRF1/aRF1"/>
</dbReference>
<keyword evidence="6" id="KW-0648">Protein biosynthesis</keyword>
<dbReference type="GO" id="GO:0003747">
    <property type="term" value="F:translation release factor activity"/>
    <property type="evidence" value="ECO:0007669"/>
    <property type="project" value="InterPro"/>
</dbReference>
<sequence length="383" mass="43367">MAESSETHDDATIEAWKLKKMIKSLDEARGNGTSMISLIIPPGDQISNVTKRLAEEYATSSNIKSRVNRQSVQAAITSALQRLKRYKNVPPNGLVIYAGTAMTEEAGKGKKKFVYDLMPFKPVTSYLYKCDNKFHTDALKQALESDDKFGFIIIDGHGTLYGTLSGNSREIVHKFNVQLPNKHGRGGQSQNRLSRIGAEKRQNYLRKAAELATKFFIDPHILADLKFVQQKRLIEKFFEEINQDTKKYVFGVEDTIKVLEMGAIQTLMVWENLEINRYVLKNNATNEIVIKHSSKEQEADERNLRDPATEAQLEVEEQMVLLEWLADNYKRFGCSLEIVTDGSQEGSQFCKGFGGIGGILQYKLDLRLFDEDEDDQGVYEASD</sequence>
<reference evidence="9 10" key="1">
    <citation type="submission" date="2013-09" db="EMBL/GenBank/DDBJ databases">
        <title>Corchorus capsularis genome sequencing.</title>
        <authorList>
            <person name="Alam M."/>
            <person name="Haque M.S."/>
            <person name="Islam M.S."/>
            <person name="Emdad E.M."/>
            <person name="Islam M.M."/>
            <person name="Ahmed B."/>
            <person name="Halim A."/>
            <person name="Hossen Q.M.M."/>
            <person name="Hossain M.Z."/>
            <person name="Ahmed R."/>
            <person name="Khan M.M."/>
            <person name="Islam R."/>
            <person name="Rashid M.M."/>
            <person name="Khan S.A."/>
            <person name="Rahman M.S."/>
            <person name="Alam M."/>
        </authorList>
    </citation>
    <scope>NUCLEOTIDE SEQUENCE [LARGE SCALE GENOMIC DNA]</scope>
    <source>
        <strain evidence="10">cv. CVL-1</strain>
        <tissue evidence="9">Whole seedling</tissue>
    </source>
</reference>
<protein>
    <submittedName>
        <fullName evidence="9">Peptide chain release factor eRF1/aRF1</fullName>
    </submittedName>
</protein>
<proteinExistence type="inferred from homology"/>
<evidence type="ECO:0000313" key="9">
    <source>
        <dbReference type="EMBL" id="OMO60424.1"/>
    </source>
</evidence>
<dbReference type="Gene3D" id="3.30.1330.30">
    <property type="match status" value="1"/>
</dbReference>
<comment type="caution">
    <text evidence="9">The sequence shown here is derived from an EMBL/GenBank/DDBJ whole genome shotgun (WGS) entry which is preliminary data.</text>
</comment>
<evidence type="ECO:0000256" key="6">
    <source>
        <dbReference type="ARBA" id="ARBA00022917"/>
    </source>
</evidence>
<evidence type="ECO:0000256" key="5">
    <source>
        <dbReference type="ARBA" id="ARBA00022604"/>
    </source>
</evidence>
<dbReference type="SUPFAM" id="SSF53137">
    <property type="entry name" value="Translational machinery components"/>
    <property type="match status" value="1"/>
</dbReference>
<dbReference type="SUPFAM" id="SSF55481">
    <property type="entry name" value="N-terminal domain of eukaryotic peptide chain release factor subunit 1, ERF1"/>
    <property type="match status" value="1"/>
</dbReference>
<dbReference type="InterPro" id="IPR029064">
    <property type="entry name" value="Ribosomal_eL30-like_sf"/>
</dbReference>
<dbReference type="FunFam" id="3.30.1330.30:FF:000006">
    <property type="entry name" value="Peptide chain release factor subunit 1"/>
    <property type="match status" value="1"/>
</dbReference>
<evidence type="ECO:0000256" key="1">
    <source>
        <dbReference type="ARBA" id="ARBA00004496"/>
    </source>
</evidence>
<dbReference type="InterPro" id="IPR005140">
    <property type="entry name" value="eRF1_Pelota-like_N"/>
</dbReference>
<evidence type="ECO:0000259" key="8">
    <source>
        <dbReference type="SMART" id="SM01194"/>
    </source>
</evidence>
<keyword evidence="10" id="KW-1185">Reference proteome</keyword>
<dbReference type="InterPro" id="IPR024049">
    <property type="entry name" value="eRF1_1_sf"/>
</dbReference>
<dbReference type="InterPro" id="IPR005142">
    <property type="entry name" value="eRF1_3"/>
</dbReference>
<name>A0A1R3GQN6_COCAP</name>
<dbReference type="STRING" id="210143.A0A1R3GQN6"/>
<dbReference type="FunFam" id="3.30.960.10:FF:000003">
    <property type="entry name" value="Peptide chain release factor subunit 1"/>
    <property type="match status" value="1"/>
</dbReference>
<dbReference type="Pfam" id="PF03463">
    <property type="entry name" value="eRF1_1"/>
    <property type="match status" value="1"/>
</dbReference>
<dbReference type="Gene3D" id="3.30.960.10">
    <property type="entry name" value="eRF1 domain 1"/>
    <property type="match status" value="1"/>
</dbReference>
<gene>
    <name evidence="9" type="ORF">CCACVL1_24158</name>
</gene>
<dbReference type="PANTHER" id="PTHR10113">
    <property type="entry name" value="PEPTIDE CHAIN RELEASE FACTOR SUBUNIT 1"/>
    <property type="match status" value="1"/>
</dbReference>
<dbReference type="Pfam" id="PF03465">
    <property type="entry name" value="eRF1_3"/>
    <property type="match status" value="1"/>
</dbReference>
<comment type="subcellular location">
    <subcellularLocation>
        <location evidence="1">Cytoplasm</location>
    </subcellularLocation>
</comment>
<evidence type="ECO:0000313" key="10">
    <source>
        <dbReference type="Proteomes" id="UP000188268"/>
    </source>
</evidence>